<comment type="caution">
    <text evidence="2">The sequence shown here is derived from an EMBL/GenBank/DDBJ whole genome shotgun (WGS) entry which is preliminary data.</text>
</comment>
<feature type="compositionally biased region" description="Low complexity" evidence="1">
    <location>
        <begin position="79"/>
        <end position="92"/>
    </location>
</feature>
<feature type="compositionally biased region" description="Basic and acidic residues" evidence="1">
    <location>
        <begin position="112"/>
        <end position="141"/>
    </location>
</feature>
<dbReference type="Proteomes" id="UP001488838">
    <property type="component" value="Unassembled WGS sequence"/>
</dbReference>
<evidence type="ECO:0000313" key="2">
    <source>
        <dbReference type="EMBL" id="KAK7813295.1"/>
    </source>
</evidence>
<name>A0AAW0IG87_MYOGA</name>
<organism evidence="2 3">
    <name type="scientific">Myodes glareolus</name>
    <name type="common">Bank vole</name>
    <name type="synonym">Clethrionomys glareolus</name>
    <dbReference type="NCBI Taxonomy" id="447135"/>
    <lineage>
        <taxon>Eukaryota</taxon>
        <taxon>Metazoa</taxon>
        <taxon>Chordata</taxon>
        <taxon>Craniata</taxon>
        <taxon>Vertebrata</taxon>
        <taxon>Euteleostomi</taxon>
        <taxon>Mammalia</taxon>
        <taxon>Eutheria</taxon>
        <taxon>Euarchontoglires</taxon>
        <taxon>Glires</taxon>
        <taxon>Rodentia</taxon>
        <taxon>Myomorpha</taxon>
        <taxon>Muroidea</taxon>
        <taxon>Cricetidae</taxon>
        <taxon>Arvicolinae</taxon>
        <taxon>Myodes</taxon>
    </lineage>
</organism>
<evidence type="ECO:0000256" key="1">
    <source>
        <dbReference type="SAM" id="MobiDB-lite"/>
    </source>
</evidence>
<evidence type="ECO:0000313" key="3">
    <source>
        <dbReference type="Proteomes" id="UP001488838"/>
    </source>
</evidence>
<gene>
    <name evidence="2" type="ORF">U0070_005200</name>
</gene>
<dbReference type="AlphaFoldDB" id="A0AAW0IG87"/>
<proteinExistence type="predicted"/>
<dbReference type="EMBL" id="JBBHLL010000138">
    <property type="protein sequence ID" value="KAK7813295.1"/>
    <property type="molecule type" value="Genomic_DNA"/>
</dbReference>
<keyword evidence="3" id="KW-1185">Reference proteome</keyword>
<sequence length="141" mass="14713">MALSKLGVVAQTCDSSTSEMEAGGPVQGELGYTFFKTRFLNPAVVAHTFNLSTWEAEAGGSLRSLEHDPSVLIGCRWESSQSGRSSSGTPGSVLGPSPACVGMAAEAQPLLVRDRGSGARSDEETEAKREGKGEEPPPPHP</sequence>
<feature type="region of interest" description="Disordered" evidence="1">
    <location>
        <begin position="76"/>
        <end position="141"/>
    </location>
</feature>
<reference evidence="2 3" key="1">
    <citation type="journal article" date="2023" name="bioRxiv">
        <title>Conserved and derived expression patterns and positive selection on dental genes reveal complex evolutionary context of ever-growing rodent molars.</title>
        <authorList>
            <person name="Calamari Z.T."/>
            <person name="Song A."/>
            <person name="Cohen E."/>
            <person name="Akter M."/>
            <person name="Roy R.D."/>
            <person name="Hallikas O."/>
            <person name="Christensen M.M."/>
            <person name="Li P."/>
            <person name="Marangoni P."/>
            <person name="Jernvall J."/>
            <person name="Klein O.D."/>
        </authorList>
    </citation>
    <scope>NUCLEOTIDE SEQUENCE [LARGE SCALE GENOMIC DNA]</scope>
    <source>
        <strain evidence="2">V071</strain>
    </source>
</reference>
<protein>
    <submittedName>
        <fullName evidence="2">Uncharacterized protein</fullName>
    </submittedName>
</protein>
<accession>A0AAW0IG87</accession>